<organism evidence="1 2">
    <name type="scientific">Rhodoferax saidenbachensis</name>
    <dbReference type="NCBI Taxonomy" id="1484693"/>
    <lineage>
        <taxon>Bacteria</taxon>
        <taxon>Pseudomonadati</taxon>
        <taxon>Pseudomonadota</taxon>
        <taxon>Betaproteobacteria</taxon>
        <taxon>Burkholderiales</taxon>
        <taxon>Comamonadaceae</taxon>
        <taxon>Rhodoferax</taxon>
    </lineage>
</organism>
<reference evidence="1 2" key="1">
    <citation type="submission" date="2017-01" db="EMBL/GenBank/DDBJ databases">
        <authorList>
            <person name="Mah S.A."/>
            <person name="Swanson W.J."/>
            <person name="Moy G.W."/>
            <person name="Vacquier V.D."/>
        </authorList>
    </citation>
    <scope>NUCLEOTIDE SEQUENCE [LARGE SCALE GENOMIC DNA]</scope>
    <source>
        <strain evidence="1 2">DSM 22694</strain>
    </source>
</reference>
<dbReference type="RefSeq" id="WP_029706742.1">
    <property type="nucleotide sequence ID" value="NZ_CP019239.1"/>
</dbReference>
<sequence length="75" mass="8412">MGTYIVQTMLKYKTTYKCCQCGATSYQQVIDRADNGALQATGQYKCTGCRNVFATLKAWWTPRSSPELQANSRFG</sequence>
<keyword evidence="2" id="KW-1185">Reference proteome</keyword>
<dbReference type="Proteomes" id="UP000186110">
    <property type="component" value="Chromosome"/>
</dbReference>
<evidence type="ECO:0000313" key="1">
    <source>
        <dbReference type="EMBL" id="APW44468.1"/>
    </source>
</evidence>
<evidence type="ECO:0000313" key="2">
    <source>
        <dbReference type="Proteomes" id="UP000186110"/>
    </source>
</evidence>
<gene>
    <name evidence="1" type="ORF">RS694_19385</name>
</gene>
<protein>
    <submittedName>
        <fullName evidence="1">Uncharacterized protein</fullName>
    </submittedName>
</protein>
<dbReference type="AlphaFoldDB" id="A0A1P8KEU7"/>
<accession>A0A1P8KEU7</accession>
<dbReference type="EMBL" id="CP019239">
    <property type="protein sequence ID" value="APW44468.1"/>
    <property type="molecule type" value="Genomic_DNA"/>
</dbReference>
<proteinExistence type="predicted"/>
<name>A0A1P8KEU7_9BURK</name>
<dbReference type="KEGG" id="rsb:RS694_19385"/>